<evidence type="ECO:0000313" key="2">
    <source>
        <dbReference type="Proteomes" id="UP000015105"/>
    </source>
</evidence>
<keyword evidence="2" id="KW-1185">Reference proteome</keyword>
<reference evidence="2" key="1">
    <citation type="journal article" date="2014" name="Science">
        <title>Ancient hybridizations among the ancestral genomes of bread wheat.</title>
        <authorList>
            <consortium name="International Wheat Genome Sequencing Consortium,"/>
            <person name="Marcussen T."/>
            <person name="Sandve S.R."/>
            <person name="Heier L."/>
            <person name="Spannagl M."/>
            <person name="Pfeifer M."/>
            <person name="Jakobsen K.S."/>
            <person name="Wulff B.B."/>
            <person name="Steuernagel B."/>
            <person name="Mayer K.F."/>
            <person name="Olsen O.A."/>
        </authorList>
    </citation>
    <scope>NUCLEOTIDE SEQUENCE [LARGE SCALE GENOMIC DNA]</scope>
    <source>
        <strain evidence="2">cv. AL8/78</strain>
    </source>
</reference>
<accession>A0A453T1Q6</accession>
<reference evidence="2" key="2">
    <citation type="journal article" date="2017" name="Nat. Plants">
        <title>The Aegilops tauschii genome reveals multiple impacts of transposons.</title>
        <authorList>
            <person name="Zhao G."/>
            <person name="Zou C."/>
            <person name="Li K."/>
            <person name="Wang K."/>
            <person name="Li T."/>
            <person name="Gao L."/>
            <person name="Zhang X."/>
            <person name="Wang H."/>
            <person name="Yang Z."/>
            <person name="Liu X."/>
            <person name="Jiang W."/>
            <person name="Mao L."/>
            <person name="Kong X."/>
            <person name="Jiao Y."/>
            <person name="Jia J."/>
        </authorList>
    </citation>
    <scope>NUCLEOTIDE SEQUENCE [LARGE SCALE GENOMIC DNA]</scope>
    <source>
        <strain evidence="2">cv. AL8/78</strain>
    </source>
</reference>
<organism evidence="1 2">
    <name type="scientific">Aegilops tauschii subsp. strangulata</name>
    <name type="common">Goatgrass</name>
    <dbReference type="NCBI Taxonomy" id="200361"/>
    <lineage>
        <taxon>Eukaryota</taxon>
        <taxon>Viridiplantae</taxon>
        <taxon>Streptophyta</taxon>
        <taxon>Embryophyta</taxon>
        <taxon>Tracheophyta</taxon>
        <taxon>Spermatophyta</taxon>
        <taxon>Magnoliopsida</taxon>
        <taxon>Liliopsida</taxon>
        <taxon>Poales</taxon>
        <taxon>Poaceae</taxon>
        <taxon>BOP clade</taxon>
        <taxon>Pooideae</taxon>
        <taxon>Triticodae</taxon>
        <taxon>Triticeae</taxon>
        <taxon>Triticinae</taxon>
        <taxon>Aegilops</taxon>
    </lineage>
</organism>
<sequence length="66" mass="7224">CVCQTTTGATHGRNDHLHYSRRIHPSDAFLAVNHALAHLSECINQTEVLASLLVKDAAVLAYRTDP</sequence>
<reference evidence="1" key="4">
    <citation type="submission" date="2019-03" db="UniProtKB">
        <authorList>
            <consortium name="EnsemblPlants"/>
        </authorList>
    </citation>
    <scope>IDENTIFICATION</scope>
</reference>
<protein>
    <submittedName>
        <fullName evidence="1">Uncharacterized protein</fullName>
    </submittedName>
</protein>
<dbReference type="Gramene" id="AET7Gv21194100.1">
    <property type="protein sequence ID" value="AET7Gv21194100.1"/>
    <property type="gene ID" value="AET7Gv21194100"/>
</dbReference>
<dbReference type="Proteomes" id="UP000015105">
    <property type="component" value="Chromosome 7D"/>
</dbReference>
<evidence type="ECO:0000313" key="1">
    <source>
        <dbReference type="EnsemblPlants" id="AET7Gv21194100.1"/>
    </source>
</evidence>
<name>A0A453T1Q6_AEGTS</name>
<reference evidence="1" key="5">
    <citation type="journal article" date="2021" name="G3 (Bethesda)">
        <title>Aegilops tauschii genome assembly Aet v5.0 features greater sequence contiguity and improved annotation.</title>
        <authorList>
            <person name="Wang L."/>
            <person name="Zhu T."/>
            <person name="Rodriguez J.C."/>
            <person name="Deal K.R."/>
            <person name="Dubcovsky J."/>
            <person name="McGuire P.E."/>
            <person name="Lux T."/>
            <person name="Spannagl M."/>
            <person name="Mayer K.F.X."/>
            <person name="Baldrich P."/>
            <person name="Meyers B.C."/>
            <person name="Huo N."/>
            <person name="Gu Y.Q."/>
            <person name="Zhou H."/>
            <person name="Devos K.M."/>
            <person name="Bennetzen J.L."/>
            <person name="Unver T."/>
            <person name="Budak H."/>
            <person name="Gulick P.J."/>
            <person name="Galiba G."/>
            <person name="Kalapos B."/>
            <person name="Nelson D.R."/>
            <person name="Li P."/>
            <person name="You F.M."/>
            <person name="Luo M.C."/>
            <person name="Dvorak J."/>
        </authorList>
    </citation>
    <scope>NUCLEOTIDE SEQUENCE [LARGE SCALE GENOMIC DNA]</scope>
    <source>
        <strain evidence="1">cv. AL8/78</strain>
    </source>
</reference>
<reference evidence="1" key="3">
    <citation type="journal article" date="2017" name="Nature">
        <title>Genome sequence of the progenitor of the wheat D genome Aegilops tauschii.</title>
        <authorList>
            <person name="Luo M.C."/>
            <person name="Gu Y.Q."/>
            <person name="Puiu D."/>
            <person name="Wang H."/>
            <person name="Twardziok S.O."/>
            <person name="Deal K.R."/>
            <person name="Huo N."/>
            <person name="Zhu T."/>
            <person name="Wang L."/>
            <person name="Wang Y."/>
            <person name="McGuire P.E."/>
            <person name="Liu S."/>
            <person name="Long H."/>
            <person name="Ramasamy R.K."/>
            <person name="Rodriguez J.C."/>
            <person name="Van S.L."/>
            <person name="Yuan L."/>
            <person name="Wang Z."/>
            <person name="Xia Z."/>
            <person name="Xiao L."/>
            <person name="Anderson O.D."/>
            <person name="Ouyang S."/>
            <person name="Liang Y."/>
            <person name="Zimin A.V."/>
            <person name="Pertea G."/>
            <person name="Qi P."/>
            <person name="Bennetzen J.L."/>
            <person name="Dai X."/>
            <person name="Dawson M.W."/>
            <person name="Muller H.G."/>
            <person name="Kugler K."/>
            <person name="Rivarola-Duarte L."/>
            <person name="Spannagl M."/>
            <person name="Mayer K.F.X."/>
            <person name="Lu F.H."/>
            <person name="Bevan M.W."/>
            <person name="Leroy P."/>
            <person name="Li P."/>
            <person name="You F.M."/>
            <person name="Sun Q."/>
            <person name="Liu Z."/>
            <person name="Lyons E."/>
            <person name="Wicker T."/>
            <person name="Salzberg S.L."/>
            <person name="Devos K.M."/>
            <person name="Dvorak J."/>
        </authorList>
    </citation>
    <scope>NUCLEOTIDE SEQUENCE [LARGE SCALE GENOMIC DNA]</scope>
    <source>
        <strain evidence="1">cv. AL8/78</strain>
    </source>
</reference>
<dbReference type="EnsemblPlants" id="AET7Gv21194100.1">
    <property type="protein sequence ID" value="AET7Gv21194100.1"/>
    <property type="gene ID" value="AET7Gv21194100"/>
</dbReference>
<dbReference type="AlphaFoldDB" id="A0A453T1Q6"/>
<proteinExistence type="predicted"/>